<gene>
    <name evidence="1" type="ORF">O6H91_12G066600</name>
</gene>
<protein>
    <submittedName>
        <fullName evidence="1">Uncharacterized protein</fullName>
    </submittedName>
</protein>
<dbReference type="EMBL" id="CM055103">
    <property type="protein sequence ID" value="KAJ7536375.1"/>
    <property type="molecule type" value="Genomic_DNA"/>
</dbReference>
<evidence type="ECO:0000313" key="2">
    <source>
        <dbReference type="Proteomes" id="UP001162992"/>
    </source>
</evidence>
<organism evidence="1 2">
    <name type="scientific">Diphasiastrum complanatum</name>
    <name type="common">Issler's clubmoss</name>
    <name type="synonym">Lycopodium complanatum</name>
    <dbReference type="NCBI Taxonomy" id="34168"/>
    <lineage>
        <taxon>Eukaryota</taxon>
        <taxon>Viridiplantae</taxon>
        <taxon>Streptophyta</taxon>
        <taxon>Embryophyta</taxon>
        <taxon>Tracheophyta</taxon>
        <taxon>Lycopodiopsida</taxon>
        <taxon>Lycopodiales</taxon>
        <taxon>Lycopodiaceae</taxon>
        <taxon>Lycopodioideae</taxon>
        <taxon>Diphasiastrum</taxon>
    </lineage>
</organism>
<reference evidence="2" key="1">
    <citation type="journal article" date="2024" name="Proc. Natl. Acad. Sci. U.S.A.">
        <title>Extraordinary preservation of gene collinearity over three hundred million years revealed in homosporous lycophytes.</title>
        <authorList>
            <person name="Li C."/>
            <person name="Wickell D."/>
            <person name="Kuo L.Y."/>
            <person name="Chen X."/>
            <person name="Nie B."/>
            <person name="Liao X."/>
            <person name="Peng D."/>
            <person name="Ji J."/>
            <person name="Jenkins J."/>
            <person name="Williams M."/>
            <person name="Shu S."/>
            <person name="Plott C."/>
            <person name="Barry K."/>
            <person name="Rajasekar S."/>
            <person name="Grimwood J."/>
            <person name="Han X."/>
            <person name="Sun S."/>
            <person name="Hou Z."/>
            <person name="He W."/>
            <person name="Dai G."/>
            <person name="Sun C."/>
            <person name="Schmutz J."/>
            <person name="Leebens-Mack J.H."/>
            <person name="Li F.W."/>
            <person name="Wang L."/>
        </authorList>
    </citation>
    <scope>NUCLEOTIDE SEQUENCE [LARGE SCALE GENOMIC DNA]</scope>
    <source>
        <strain evidence="2">cv. PW_Plant_1</strain>
    </source>
</reference>
<sequence>MKEKVKQGDSLVWRLMELRGMLWMEDERTKWTVCRPCANPHAFVRIRRIVERCFCRLWVMRDSLGVQGKKVSHQGVSGCLEVWAGLLSEGRITVLLWNRCSISGSIIAQWQYVGLQPGTVVTVRDLWQHITLPQTFNESLVVEVKPHSCEMYILTPKEGIYRIENIPP</sequence>
<proteinExistence type="predicted"/>
<evidence type="ECO:0000313" key="1">
    <source>
        <dbReference type="EMBL" id="KAJ7536375.1"/>
    </source>
</evidence>
<dbReference type="Proteomes" id="UP001162992">
    <property type="component" value="Chromosome 12"/>
</dbReference>
<name>A0ACC2C336_DIPCM</name>
<comment type="caution">
    <text evidence="1">The sequence shown here is derived from an EMBL/GenBank/DDBJ whole genome shotgun (WGS) entry which is preliminary data.</text>
</comment>
<accession>A0ACC2C336</accession>
<keyword evidence="2" id="KW-1185">Reference proteome</keyword>